<dbReference type="Proteomes" id="UP000254912">
    <property type="component" value="Unassembled WGS sequence"/>
</dbReference>
<dbReference type="KEGG" id="wso:WSWS_00649"/>
<evidence type="ECO:0000313" key="2">
    <source>
        <dbReference type="Proteomes" id="UP000254912"/>
    </source>
</evidence>
<organism evidence="1 2">
    <name type="scientific">Weissella soli</name>
    <dbReference type="NCBI Taxonomy" id="155866"/>
    <lineage>
        <taxon>Bacteria</taxon>
        <taxon>Bacillati</taxon>
        <taxon>Bacillota</taxon>
        <taxon>Bacilli</taxon>
        <taxon>Lactobacillales</taxon>
        <taxon>Lactobacillaceae</taxon>
        <taxon>Weissella</taxon>
    </lineage>
</organism>
<keyword evidence="2" id="KW-1185">Reference proteome</keyword>
<reference evidence="1 2" key="1">
    <citation type="submission" date="2018-07" db="EMBL/GenBank/DDBJ databases">
        <title>Genomic Encyclopedia of Type Strains, Phase III (KMG-III): the genomes of soil and plant-associated and newly described type strains.</title>
        <authorList>
            <person name="Whitman W."/>
        </authorList>
    </citation>
    <scope>NUCLEOTIDE SEQUENCE [LARGE SCALE GENOMIC DNA]</scope>
    <source>
        <strain evidence="1 2">CECT 7031</strain>
    </source>
</reference>
<accession>A0A288QM98</accession>
<protein>
    <submittedName>
        <fullName evidence="1">Uncharacterized protein</fullName>
    </submittedName>
</protein>
<comment type="caution">
    <text evidence="1">The sequence shown here is derived from an EMBL/GenBank/DDBJ whole genome shotgun (WGS) entry which is preliminary data.</text>
</comment>
<sequence length="621" mass="71599">MNAIYYTLTIENDLLLHFWHAGTYARFSFTEDQTLFLSKLEWLTTNQTYYKIAYRGGHVEKPLMIAVQLLSQTDLSQAAILTKLSDLQALEGAPSKRLGQVLKDDAKDYYDRYLELLTLPRLLDIETFDGRIYHNRFDRLEIQAQLLPARSTAEYLQHLEIIFLTPAFQAVFQQKQYLLATFADHFHIPVNATTTDAQLTESFYTQGKLSDAKGVFIPKRFLSFTYFLKGDLNKLYQIYQMRHPKQAIKKAFGKNGALTVLGDFVISSAAAAPMGFQIAAFNPAKLWTNQTKPLHYQQAIRLDLTHIQAAIMKETVADTYFQASLGVVLDKWWREPDHRVALNRLLYPIQGTMDTPFKHDLQTPNYAYSMRMTHNLLVVGLLTTLVAEGMRPISLNNEVIFLELTNFNQDRFEQHLQVLNTYYHYTLVSQLVIKDTNNYTYYDETLGEQVFRGASFNHHEGADVTTNMDTPPIVDRVLQMMVTELGTFRPELIATFVTRFVTSLDAASLKEYVMVPVYPLKNRRQYLYRADAYREITTAQAYFASKSAEAWQYKQLYVSKSKPKDPAVTAFLQKYDLDSSDNLQEVAHSRLILEDIANVTPEKLDLDYYVALIEQEMALWL</sequence>
<gene>
    <name evidence="1" type="ORF">DFP99_0279</name>
</gene>
<evidence type="ECO:0000313" key="1">
    <source>
        <dbReference type="EMBL" id="RDL11860.1"/>
    </source>
</evidence>
<dbReference type="RefSeq" id="WP_070229929.1">
    <property type="nucleotide sequence ID" value="NZ_BJYO01000002.1"/>
</dbReference>
<dbReference type="AlphaFoldDB" id="A0A288QM98"/>
<name>A0A288QM98_9LACO</name>
<dbReference type="GeneID" id="94545854"/>
<proteinExistence type="predicted"/>
<dbReference type="EMBL" id="QRAS01000001">
    <property type="protein sequence ID" value="RDL11860.1"/>
    <property type="molecule type" value="Genomic_DNA"/>
</dbReference>